<evidence type="ECO:0000256" key="7">
    <source>
        <dbReference type="ARBA" id="ARBA00023315"/>
    </source>
</evidence>
<evidence type="ECO:0000256" key="3">
    <source>
        <dbReference type="ARBA" id="ARBA00004771"/>
    </source>
</evidence>
<accession>A0A445HPA0</accession>
<dbReference type="InterPro" id="IPR004255">
    <property type="entry name" value="O-acyltransferase_WSD1_N"/>
</dbReference>
<comment type="caution">
    <text evidence="14">The sequence shown here is derived from an EMBL/GenBank/DDBJ whole genome shotgun (WGS) entry which is preliminary data.</text>
</comment>
<comment type="similarity">
    <text evidence="8">In the N-terminal section; belongs to the long-chain O-acyltransferase family.</text>
</comment>
<evidence type="ECO:0000256" key="4">
    <source>
        <dbReference type="ARBA" id="ARBA00005189"/>
    </source>
</evidence>
<evidence type="ECO:0000256" key="5">
    <source>
        <dbReference type="ARBA" id="ARBA00022679"/>
    </source>
</evidence>
<evidence type="ECO:0000256" key="8">
    <source>
        <dbReference type="ARBA" id="ARBA00024360"/>
    </source>
</evidence>
<name>A0A445HPA0_GLYSO</name>
<evidence type="ECO:0000256" key="2">
    <source>
        <dbReference type="ARBA" id="ARBA00004586"/>
    </source>
</evidence>
<dbReference type="GO" id="GO:0047196">
    <property type="term" value="F:long-chain-alcohol O-fatty-acyltransferase activity"/>
    <property type="evidence" value="ECO:0007669"/>
    <property type="project" value="UniProtKB-EC"/>
</dbReference>
<dbReference type="GO" id="GO:0005886">
    <property type="term" value="C:plasma membrane"/>
    <property type="evidence" value="ECO:0007669"/>
    <property type="project" value="UniProtKB-SubCell"/>
</dbReference>
<dbReference type="InterPro" id="IPR009721">
    <property type="entry name" value="O-acyltransferase_WSD1_C"/>
</dbReference>
<dbReference type="GO" id="GO:0005789">
    <property type="term" value="C:endoplasmic reticulum membrane"/>
    <property type="evidence" value="ECO:0007669"/>
    <property type="project" value="UniProtKB-SubCell"/>
</dbReference>
<evidence type="ECO:0000256" key="11">
    <source>
        <dbReference type="SAM" id="MobiDB-lite"/>
    </source>
</evidence>
<dbReference type="PANTHER" id="PTHR31650:SF33">
    <property type="entry name" value="O-ACYLTRANSFERASE WSD1-LIKE PROTEIN"/>
    <property type="match status" value="1"/>
</dbReference>
<dbReference type="UniPathway" id="UPA00282"/>
<comment type="catalytic activity">
    <reaction evidence="10">
        <text>an acyl-CoA + a 1,2-diacyl-sn-glycerol = a triacyl-sn-glycerol + CoA</text>
        <dbReference type="Rhea" id="RHEA:10868"/>
        <dbReference type="ChEBI" id="CHEBI:17815"/>
        <dbReference type="ChEBI" id="CHEBI:57287"/>
        <dbReference type="ChEBI" id="CHEBI:58342"/>
        <dbReference type="ChEBI" id="CHEBI:64615"/>
        <dbReference type="EC" id="2.3.1.20"/>
    </reaction>
</comment>
<organism evidence="14 15">
    <name type="scientific">Glycine soja</name>
    <name type="common">Wild soybean</name>
    <dbReference type="NCBI Taxonomy" id="3848"/>
    <lineage>
        <taxon>Eukaryota</taxon>
        <taxon>Viridiplantae</taxon>
        <taxon>Streptophyta</taxon>
        <taxon>Embryophyta</taxon>
        <taxon>Tracheophyta</taxon>
        <taxon>Spermatophyta</taxon>
        <taxon>Magnoliopsida</taxon>
        <taxon>eudicotyledons</taxon>
        <taxon>Gunneridae</taxon>
        <taxon>Pentapetalae</taxon>
        <taxon>rosids</taxon>
        <taxon>fabids</taxon>
        <taxon>Fabales</taxon>
        <taxon>Fabaceae</taxon>
        <taxon>Papilionoideae</taxon>
        <taxon>50 kb inversion clade</taxon>
        <taxon>NPAAA clade</taxon>
        <taxon>indigoferoid/millettioid clade</taxon>
        <taxon>Phaseoleae</taxon>
        <taxon>Glycine</taxon>
        <taxon>Glycine subgen. Soja</taxon>
    </lineage>
</organism>
<dbReference type="EMBL" id="QZWG01000012">
    <property type="protein sequence ID" value="RZB75402.1"/>
    <property type="molecule type" value="Genomic_DNA"/>
</dbReference>
<evidence type="ECO:0000313" key="15">
    <source>
        <dbReference type="Proteomes" id="UP000289340"/>
    </source>
</evidence>
<keyword evidence="5 14" id="KW-0808">Transferase</keyword>
<dbReference type="Proteomes" id="UP000289340">
    <property type="component" value="Chromosome 12"/>
</dbReference>
<sequence length="532" mass="59494">MDNFEDATEPVSPSGRFFNTTVLCAYVFGFLESEVPIEFSQAKYLFEDVFLPVNPHFSSIMVRDEEGEMKWKRVEVKFEDHVKIPTFPENESLELYDQYFDDYVTKILMERTPQDKPLWEIHVIKYPTSNAAGTLIFKLHHALGDGYSLVGALLSCLQRADDPSLPLSFPSRKSSASSSPSKKGFFRLFSSTLFSFFNSISDFGWSIVKSSIVEDDETPIRSGEEGVESLPCVISNISFDLDQVKKIKSKLGVTVNDVITGAIFYGIRLYMQEIDNKAGKANSTGLVMLSTRNIGSYQSIQEMMKADSKSPWGNHISFLHVPIPKLSQASLSNPLEFVWKAQKIIKRKRKSFTVFLIEWLLDMELKLRGHEAVAKHIYGTLRNSSVVVSNLIGPIEPMALANHPVKGLYFTMTGGPESINIAVISYTKTLRITLKTQKGFIDEKKFKFCVVKAFEVISKAAMEIPNKIRAYLSSSSFPLMASVSLCLFFYVGPQRGEIREQGQDHKPSSSSSSFPVPASPSASTTIVFGAVI</sequence>
<dbReference type="Pfam" id="PF06974">
    <property type="entry name" value="WS_DGAT_C"/>
    <property type="match status" value="1"/>
</dbReference>
<feature type="domain" description="O-acyltransferase WSD1-like N-terminal" evidence="12">
    <location>
        <begin position="100"/>
        <end position="201"/>
    </location>
</feature>
<keyword evidence="15" id="KW-1185">Reference proteome</keyword>
<proteinExistence type="inferred from homology"/>
<evidence type="ECO:0000259" key="13">
    <source>
        <dbReference type="Pfam" id="PF06974"/>
    </source>
</evidence>
<evidence type="ECO:0000256" key="10">
    <source>
        <dbReference type="ARBA" id="ARBA00048109"/>
    </source>
</evidence>
<feature type="compositionally biased region" description="Low complexity" evidence="11">
    <location>
        <begin position="508"/>
        <end position="521"/>
    </location>
</feature>
<keyword evidence="7 14" id="KW-0012">Acyltransferase</keyword>
<dbReference type="GO" id="GO:0004144">
    <property type="term" value="F:diacylglycerol O-acyltransferase activity"/>
    <property type="evidence" value="ECO:0007669"/>
    <property type="project" value="UniProtKB-EC"/>
</dbReference>
<evidence type="ECO:0000259" key="12">
    <source>
        <dbReference type="Pfam" id="PF03007"/>
    </source>
</evidence>
<feature type="region of interest" description="Disordered" evidence="11">
    <location>
        <begin position="499"/>
        <end position="521"/>
    </location>
</feature>
<dbReference type="Pfam" id="PF03007">
    <property type="entry name" value="WS_DGAT_cat"/>
    <property type="match status" value="1"/>
</dbReference>
<comment type="subcellular location">
    <subcellularLocation>
        <location evidence="1">Cell membrane</location>
        <topology evidence="1">Single-pass membrane protein</topology>
    </subcellularLocation>
    <subcellularLocation>
        <location evidence="2">Endoplasmic reticulum membrane</location>
    </subcellularLocation>
</comment>
<gene>
    <name evidence="14" type="ORF">D0Y65_034029</name>
</gene>
<comment type="pathway">
    <text evidence="4">Lipid metabolism.</text>
</comment>
<reference evidence="14 15" key="1">
    <citation type="submission" date="2018-09" db="EMBL/GenBank/DDBJ databases">
        <title>A high-quality reference genome of wild soybean provides a powerful tool to mine soybean genomes.</title>
        <authorList>
            <person name="Xie M."/>
            <person name="Chung C.Y.L."/>
            <person name="Li M.-W."/>
            <person name="Wong F.-L."/>
            <person name="Chan T.-F."/>
            <person name="Lam H.-M."/>
        </authorList>
    </citation>
    <scope>NUCLEOTIDE SEQUENCE [LARGE SCALE GENOMIC DNA]</scope>
    <source>
        <strain evidence="15">cv. W05</strain>
        <tissue evidence="14">Hypocotyl of etiolated seedlings</tissue>
    </source>
</reference>
<keyword evidence="6" id="KW-0256">Endoplasmic reticulum</keyword>
<feature type="domain" description="O-acyltransferase WSD1 C-terminal" evidence="13">
    <location>
        <begin position="312"/>
        <end position="457"/>
    </location>
</feature>
<evidence type="ECO:0000256" key="9">
    <source>
        <dbReference type="ARBA" id="ARBA00047604"/>
    </source>
</evidence>
<evidence type="ECO:0000256" key="1">
    <source>
        <dbReference type="ARBA" id="ARBA00004162"/>
    </source>
</evidence>
<protein>
    <submittedName>
        <fullName evidence="14">O-acyltransferase WSD1 isoform B</fullName>
        <ecNumber evidence="14">2.3.1.20</ecNumber>
    </submittedName>
</protein>
<dbReference type="EC" id="2.3.1.20" evidence="14"/>
<dbReference type="InterPro" id="IPR045034">
    <property type="entry name" value="O-acyltransferase_WSD1-like"/>
</dbReference>
<evidence type="ECO:0000313" key="14">
    <source>
        <dbReference type="EMBL" id="RZB75402.1"/>
    </source>
</evidence>
<evidence type="ECO:0000256" key="6">
    <source>
        <dbReference type="ARBA" id="ARBA00022824"/>
    </source>
</evidence>
<dbReference type="PANTHER" id="PTHR31650">
    <property type="entry name" value="O-ACYLTRANSFERASE (WSD1-LIKE) FAMILY PROTEIN"/>
    <property type="match status" value="1"/>
</dbReference>
<dbReference type="GO" id="GO:0019432">
    <property type="term" value="P:triglyceride biosynthetic process"/>
    <property type="evidence" value="ECO:0007669"/>
    <property type="project" value="UniProtKB-UniPathway"/>
</dbReference>
<dbReference type="AlphaFoldDB" id="A0A445HPA0"/>
<comment type="pathway">
    <text evidence="3">Glycerolipid metabolism; triacylglycerol biosynthesis.</text>
</comment>
<comment type="catalytic activity">
    <reaction evidence="9">
        <text>a long chain fatty alcohol + a fatty acyl-CoA = a long-chain alcohol wax ester + CoA</text>
        <dbReference type="Rhea" id="RHEA:38443"/>
        <dbReference type="ChEBI" id="CHEBI:17135"/>
        <dbReference type="ChEBI" id="CHEBI:57287"/>
        <dbReference type="ChEBI" id="CHEBI:77636"/>
        <dbReference type="ChEBI" id="CHEBI:235323"/>
        <dbReference type="EC" id="2.3.1.75"/>
    </reaction>
</comment>